<dbReference type="SMART" id="SM00220">
    <property type="entry name" value="S_TKc"/>
    <property type="match status" value="1"/>
</dbReference>
<dbReference type="InterPro" id="IPR011989">
    <property type="entry name" value="ARM-like"/>
</dbReference>
<comment type="similarity">
    <text evidence="1">Belongs to the protein kinase superfamily.</text>
</comment>
<feature type="domain" description="Protein kinase" evidence="2">
    <location>
        <begin position="34"/>
        <end position="323"/>
    </location>
</feature>
<reference evidence="5" key="2">
    <citation type="submission" date="2025-04" db="UniProtKB">
        <authorList>
            <consortium name="RefSeq"/>
        </authorList>
    </citation>
    <scope>IDENTIFICATION</scope>
    <source>
        <tissue evidence="5">Whole body</tissue>
    </source>
</reference>
<dbReference type="Gene3D" id="1.25.10.10">
    <property type="entry name" value="Leucine-rich Repeat Variant"/>
    <property type="match status" value="1"/>
</dbReference>
<dbReference type="PANTHER" id="PTHR12984">
    <property type="entry name" value="SCY1-RELATED S/T PROTEIN KINASE-LIKE"/>
    <property type="match status" value="1"/>
</dbReference>
<dbReference type="AlphaFoldDB" id="A0A2S2QHM1"/>
<dbReference type="CDD" id="cd14011">
    <property type="entry name" value="PK_SCY1_like"/>
    <property type="match status" value="1"/>
</dbReference>
<dbReference type="RefSeq" id="XP_025414205.1">
    <property type="nucleotide sequence ID" value="XM_025558420.1"/>
</dbReference>
<dbReference type="Pfam" id="PF00069">
    <property type="entry name" value="Pkinase"/>
    <property type="match status" value="1"/>
</dbReference>
<evidence type="ECO:0000313" key="5">
    <source>
        <dbReference type="RefSeq" id="XP_025414205.1"/>
    </source>
</evidence>
<dbReference type="InterPro" id="IPR051177">
    <property type="entry name" value="CIK-Related_Protein"/>
</dbReference>
<keyword evidence="4" id="KW-1185">Reference proteome</keyword>
<dbReference type="PANTHER" id="PTHR12984:SF6">
    <property type="entry name" value="SCY1-LIKE PROTEIN 2"/>
    <property type="match status" value="1"/>
</dbReference>
<evidence type="ECO:0000259" key="2">
    <source>
        <dbReference type="PROSITE" id="PS50011"/>
    </source>
</evidence>
<dbReference type="InterPro" id="IPR016024">
    <property type="entry name" value="ARM-type_fold"/>
</dbReference>
<proteinExistence type="inferred from homology"/>
<dbReference type="FunFam" id="3.30.200.20:FF:000179">
    <property type="entry name" value="SCY1 like pseudokinase 2"/>
    <property type="match status" value="1"/>
</dbReference>
<dbReference type="FunFam" id="1.25.10.10:FF:000189">
    <property type="entry name" value="SCY1-like pseudokinase 2"/>
    <property type="match status" value="1"/>
</dbReference>
<protein>
    <submittedName>
        <fullName evidence="3 5">SCY1-like protein 2</fullName>
    </submittedName>
</protein>
<dbReference type="GO" id="GO:0005524">
    <property type="term" value="F:ATP binding"/>
    <property type="evidence" value="ECO:0007669"/>
    <property type="project" value="InterPro"/>
</dbReference>
<dbReference type="InterPro" id="IPR011009">
    <property type="entry name" value="Kinase-like_dom_sf"/>
</dbReference>
<organism evidence="3">
    <name type="scientific">Sipha flava</name>
    <name type="common">yellow sugarcane aphid</name>
    <dbReference type="NCBI Taxonomy" id="143950"/>
    <lineage>
        <taxon>Eukaryota</taxon>
        <taxon>Metazoa</taxon>
        <taxon>Ecdysozoa</taxon>
        <taxon>Arthropoda</taxon>
        <taxon>Hexapoda</taxon>
        <taxon>Insecta</taxon>
        <taxon>Pterygota</taxon>
        <taxon>Neoptera</taxon>
        <taxon>Paraneoptera</taxon>
        <taxon>Hemiptera</taxon>
        <taxon>Sternorrhyncha</taxon>
        <taxon>Aphidomorpha</taxon>
        <taxon>Aphidoidea</taxon>
        <taxon>Aphididae</taxon>
        <taxon>Sipha</taxon>
    </lineage>
</organism>
<dbReference type="Gene3D" id="1.10.510.10">
    <property type="entry name" value="Transferase(Phosphotransferase) domain 1"/>
    <property type="match status" value="1"/>
</dbReference>
<dbReference type="SUPFAM" id="SSF56112">
    <property type="entry name" value="Protein kinase-like (PK-like)"/>
    <property type="match status" value="1"/>
</dbReference>
<dbReference type="PROSITE" id="PS50011">
    <property type="entry name" value="PROTEIN_KINASE_DOM"/>
    <property type="match status" value="1"/>
</dbReference>
<name>A0A2S2QHM1_9HEMI</name>
<gene>
    <name evidence="3" type="primary">SCYL2</name>
    <name evidence="5" type="synonym">LOC112686218</name>
    <name evidence="3" type="ORF">g.156527</name>
</gene>
<reference evidence="3" key="1">
    <citation type="submission" date="2018-04" db="EMBL/GenBank/DDBJ databases">
        <title>Transcriptome assembly of Sipha flava.</title>
        <authorList>
            <person name="Scully E.D."/>
            <person name="Geib S.M."/>
            <person name="Palmer N.A."/>
            <person name="Koch K."/>
            <person name="Bradshaw J."/>
            <person name="Heng-Moss T."/>
            <person name="Sarath G."/>
        </authorList>
    </citation>
    <scope>NUCLEOTIDE SEQUENCE</scope>
</reference>
<dbReference type="Proteomes" id="UP000694846">
    <property type="component" value="Unplaced"/>
</dbReference>
<dbReference type="InterPro" id="IPR000719">
    <property type="entry name" value="Prot_kinase_dom"/>
</dbReference>
<accession>A0A2S2QHM1</accession>
<dbReference type="OrthoDB" id="79687at2759"/>
<dbReference type="Gene3D" id="3.30.200.20">
    <property type="entry name" value="Phosphorylase Kinase, domain 1"/>
    <property type="match status" value="1"/>
</dbReference>
<sequence>MDVINKFRSTVTNTMSQLSTVLPGNPVTREYEATKHIASAGIGLLWKIYSGYKKSTQQPASIFLLEKRQLDKWSKTEREHIIEVVKKGVAQLTRLKHPQILTVQHTLEESRESLAFATEPVFCSLANVLGKMENTPQPVPKDFQDYSLFDIDIKYGLMQLGQGLTFLHNDAKLLHHNLCPENVIINEQGAWKIFGFDFCSHSTNPIDPNPTWSSWEYKVDVHPWAQPNLDYLAPELGCSHNQIKANDMFSLGILIFAIYNKGNAPLLANHDWATYKRNMQEIKNNTPNLSNVVIGLREPLSLLLSFRSDDRLDEHEFLKIEFFNDVGVKTLNYLDSLFQWDNLQKSQFYKGLPQIMEKLPHRICLNRILPCLVKDCVNPVMIPFVLPNIFYVCENCTKDEFINHVLQCLKPIMKVHEPVQVPFIFLQKMELLLKLAPPEDIKSDILPMLYKTLELDSKPVQETCLSVIPSLAALVDGPSMKNALLPRIKRLCLSTSDLSVRVKCLVCIGKLIEYLDRWLVLDDIIPFLPQIPSKDPAVIMGILGVYRIILSHKKMNITKETMALSVLPFLIPMCIENTLTLNQFNVLISIVKEMVASVETEHRAKLQQLNEQNRTIPNSLMLENETTKSNGLINEFQFKNHTEKPSLQLSGFDDIANNLSSNYDDSKAKKSQDVSFQMFQQDFPLTPRVEKSNKTNPAPKDLTSSLIDSNINQISWSNKIKPTTSSLSQSKSMGFENKPASLQGRLLGFDNNSFTSQNKPMSLQNSANNWNELWTKQEETQHVKQLSISDINDLLS</sequence>
<evidence type="ECO:0000256" key="1">
    <source>
        <dbReference type="ARBA" id="ARBA00038349"/>
    </source>
</evidence>
<dbReference type="EMBL" id="GGMS01007990">
    <property type="protein sequence ID" value="MBY77193.1"/>
    <property type="molecule type" value="Transcribed_RNA"/>
</dbReference>
<dbReference type="GO" id="GO:0004672">
    <property type="term" value="F:protein kinase activity"/>
    <property type="evidence" value="ECO:0007669"/>
    <property type="project" value="InterPro"/>
</dbReference>
<dbReference type="SUPFAM" id="SSF48371">
    <property type="entry name" value="ARM repeat"/>
    <property type="match status" value="1"/>
</dbReference>
<evidence type="ECO:0000313" key="3">
    <source>
        <dbReference type="EMBL" id="MBY77193.1"/>
    </source>
</evidence>
<evidence type="ECO:0000313" key="4">
    <source>
        <dbReference type="Proteomes" id="UP000694846"/>
    </source>
</evidence>